<keyword evidence="1" id="KW-0812">Transmembrane</keyword>
<organism evidence="2 3">
    <name type="scientific">Platysternon megacephalum</name>
    <name type="common">big-headed turtle</name>
    <dbReference type="NCBI Taxonomy" id="55544"/>
    <lineage>
        <taxon>Eukaryota</taxon>
        <taxon>Metazoa</taxon>
        <taxon>Chordata</taxon>
        <taxon>Craniata</taxon>
        <taxon>Vertebrata</taxon>
        <taxon>Euteleostomi</taxon>
        <taxon>Archelosauria</taxon>
        <taxon>Testudinata</taxon>
        <taxon>Testudines</taxon>
        <taxon>Cryptodira</taxon>
        <taxon>Durocryptodira</taxon>
        <taxon>Testudinoidea</taxon>
        <taxon>Platysternidae</taxon>
        <taxon>Platysternon</taxon>
    </lineage>
</organism>
<gene>
    <name evidence="2" type="ORF">DR999_PMT04858</name>
</gene>
<accession>A0A4D9EXK9</accession>
<evidence type="ECO:0000313" key="3">
    <source>
        <dbReference type="Proteomes" id="UP000297703"/>
    </source>
</evidence>
<feature type="transmembrane region" description="Helical" evidence="1">
    <location>
        <begin position="72"/>
        <end position="94"/>
    </location>
</feature>
<reference evidence="2 3" key="2">
    <citation type="submission" date="2019-04" db="EMBL/GenBank/DDBJ databases">
        <title>The genome sequence of big-headed turtle.</title>
        <authorList>
            <person name="Gong S."/>
        </authorList>
    </citation>
    <scope>NUCLEOTIDE SEQUENCE [LARGE SCALE GENOMIC DNA]</scope>
    <source>
        <strain evidence="2">DO16091913</strain>
        <tissue evidence="2">Muscle</tissue>
    </source>
</reference>
<dbReference type="Proteomes" id="UP000297703">
    <property type="component" value="Unassembled WGS sequence"/>
</dbReference>
<keyword evidence="1" id="KW-1133">Transmembrane helix</keyword>
<proteinExistence type="predicted"/>
<dbReference type="AlphaFoldDB" id="A0A4D9EXK9"/>
<keyword evidence="3" id="KW-1185">Reference proteome</keyword>
<sequence>MDCSCAIKGQEVKLQKLEKLLSPTDMANIATKTIDSSCGKRRISLYLNVNTPVSEKYLRLLKKCEGVQWCSNLWLCFCQVFACFWFCTYFWLLLRIVLYNYFKM</sequence>
<name>A0A4D9EXK9_9SAUR</name>
<protein>
    <submittedName>
        <fullName evidence="2">Two pore calcium channel protein 2</fullName>
    </submittedName>
</protein>
<dbReference type="EMBL" id="QXTE01000027">
    <property type="protein sequence ID" value="TFK11872.1"/>
    <property type="molecule type" value="Genomic_DNA"/>
</dbReference>
<keyword evidence="1" id="KW-0472">Membrane</keyword>
<evidence type="ECO:0000313" key="2">
    <source>
        <dbReference type="EMBL" id="TFK11872.1"/>
    </source>
</evidence>
<comment type="caution">
    <text evidence="2">The sequence shown here is derived from an EMBL/GenBank/DDBJ whole genome shotgun (WGS) entry which is preliminary data.</text>
</comment>
<reference evidence="2 3" key="1">
    <citation type="submission" date="2019-04" db="EMBL/GenBank/DDBJ databases">
        <title>Draft genome of the big-headed turtle Platysternon megacephalum.</title>
        <authorList>
            <person name="Gong S."/>
        </authorList>
    </citation>
    <scope>NUCLEOTIDE SEQUENCE [LARGE SCALE GENOMIC DNA]</scope>
    <source>
        <strain evidence="2">DO16091913</strain>
        <tissue evidence="2">Muscle</tissue>
    </source>
</reference>
<evidence type="ECO:0000256" key="1">
    <source>
        <dbReference type="SAM" id="Phobius"/>
    </source>
</evidence>